<keyword evidence="3" id="KW-0472">Membrane</keyword>
<sequence length="257" mass="29570">MSSWNPRHPIPSSLPAQPQENETEPPADNNSTPPIASPTTTTTTPFQAEHQQLQQAYADLLLREQTSSSSSSSSSEPPAPPPPYSAPPPQQPVNKHHLAQTITQLQQTVTQLQRANTHLRHALALASSRTNQQSAPTATASENASLWRALRGRDEVLQNQLGQLNTLQDELRWARLRAREMEQRVRLLEDEKRGWEEEEEEEEEWFELWWRLWGLLRGVVVGCFMGFGCWWCAWSWICLFAFMYWGQRVYYFTGERD</sequence>
<keyword evidence="3" id="KW-1133">Transmembrane helix</keyword>
<feature type="compositionally biased region" description="Low complexity" evidence="2">
    <location>
        <begin position="67"/>
        <end position="76"/>
    </location>
</feature>
<feature type="transmembrane region" description="Helical" evidence="3">
    <location>
        <begin position="219"/>
        <end position="245"/>
    </location>
</feature>
<reference evidence="4" key="1">
    <citation type="submission" date="2023-06" db="EMBL/GenBank/DDBJ databases">
        <title>Multi-omics analyses reveal the molecular pathogenesis toolkit of Lasiodiplodia hormozganensis, a cross-kingdom pathogen.</title>
        <authorList>
            <person name="Felix C."/>
            <person name="Meneses R."/>
            <person name="Goncalves M.F.M."/>
            <person name="Tilleman L."/>
            <person name="Duarte A.S."/>
            <person name="Jorrin-Novo J.V."/>
            <person name="Van De Peer Y."/>
            <person name="Deforce D."/>
            <person name="Van Nieuwerburgh F."/>
            <person name="Esteves A.C."/>
            <person name="Alves A."/>
        </authorList>
    </citation>
    <scope>NUCLEOTIDE SEQUENCE</scope>
    <source>
        <strain evidence="4">CBS 339.90</strain>
    </source>
</reference>
<protein>
    <submittedName>
        <fullName evidence="4">Uncharacterized protein</fullName>
    </submittedName>
</protein>
<organism evidence="4 5">
    <name type="scientific">Lasiodiplodia hormozganensis</name>
    <dbReference type="NCBI Taxonomy" id="869390"/>
    <lineage>
        <taxon>Eukaryota</taxon>
        <taxon>Fungi</taxon>
        <taxon>Dikarya</taxon>
        <taxon>Ascomycota</taxon>
        <taxon>Pezizomycotina</taxon>
        <taxon>Dothideomycetes</taxon>
        <taxon>Dothideomycetes incertae sedis</taxon>
        <taxon>Botryosphaeriales</taxon>
        <taxon>Botryosphaeriaceae</taxon>
        <taxon>Lasiodiplodia</taxon>
    </lineage>
</organism>
<evidence type="ECO:0000256" key="1">
    <source>
        <dbReference type="SAM" id="Coils"/>
    </source>
</evidence>
<feature type="compositionally biased region" description="Low complexity" evidence="2">
    <location>
        <begin position="32"/>
        <end position="60"/>
    </location>
</feature>
<comment type="caution">
    <text evidence="4">The sequence shown here is derived from an EMBL/GenBank/DDBJ whole genome shotgun (WGS) entry which is preliminary data.</text>
</comment>
<dbReference type="Proteomes" id="UP001175001">
    <property type="component" value="Unassembled WGS sequence"/>
</dbReference>
<name>A0AA39XPP2_9PEZI</name>
<dbReference type="AlphaFoldDB" id="A0AA39XPP2"/>
<keyword evidence="1" id="KW-0175">Coiled coil</keyword>
<accession>A0AA39XPP2</accession>
<keyword evidence="3" id="KW-0812">Transmembrane</keyword>
<evidence type="ECO:0000256" key="3">
    <source>
        <dbReference type="SAM" id="Phobius"/>
    </source>
</evidence>
<keyword evidence="5" id="KW-1185">Reference proteome</keyword>
<dbReference type="EMBL" id="JAUJDW010000126">
    <property type="protein sequence ID" value="KAK0637495.1"/>
    <property type="molecule type" value="Genomic_DNA"/>
</dbReference>
<evidence type="ECO:0000313" key="5">
    <source>
        <dbReference type="Proteomes" id="UP001175001"/>
    </source>
</evidence>
<evidence type="ECO:0000313" key="4">
    <source>
        <dbReference type="EMBL" id="KAK0637495.1"/>
    </source>
</evidence>
<gene>
    <name evidence="4" type="ORF">DIS24_g10764</name>
</gene>
<proteinExistence type="predicted"/>
<feature type="coiled-coil region" evidence="1">
    <location>
        <begin position="164"/>
        <end position="198"/>
    </location>
</feature>
<evidence type="ECO:0000256" key="2">
    <source>
        <dbReference type="SAM" id="MobiDB-lite"/>
    </source>
</evidence>
<feature type="compositionally biased region" description="Pro residues" evidence="2">
    <location>
        <begin position="77"/>
        <end position="91"/>
    </location>
</feature>
<feature type="region of interest" description="Disordered" evidence="2">
    <location>
        <begin position="1"/>
        <end position="96"/>
    </location>
</feature>